<keyword evidence="4" id="KW-0067">ATP-binding</keyword>
<dbReference type="OrthoDB" id="9807318at2"/>
<gene>
    <name evidence="7" type="ordered locus">Kole_0229</name>
</gene>
<name>C5CIW5_KOSOT</name>
<dbReference type="RefSeq" id="WP_012744741.1">
    <property type="nucleotide sequence ID" value="NC_012785.1"/>
</dbReference>
<dbReference type="STRING" id="521045.Kole_0229"/>
<dbReference type="SUPFAM" id="SSF81271">
    <property type="entry name" value="TGS-like"/>
    <property type="match status" value="1"/>
</dbReference>
<keyword evidence="8" id="KW-1185">Reference proteome</keyword>
<dbReference type="InterPro" id="IPR004095">
    <property type="entry name" value="TGS"/>
</dbReference>
<dbReference type="InterPro" id="IPR012676">
    <property type="entry name" value="TGS-like"/>
</dbReference>
<feature type="domain" description="TGS" evidence="6">
    <location>
        <begin position="274"/>
        <end position="357"/>
    </location>
</feature>
<accession>C5CIW5</accession>
<reference evidence="7 8" key="1">
    <citation type="submission" date="2009-06" db="EMBL/GenBank/DDBJ databases">
        <title>Complete sequence of Thermotogales bacterium TBF 19.5.1.</title>
        <authorList>
            <consortium name="US DOE Joint Genome Institute"/>
            <person name="Lucas S."/>
            <person name="Copeland A."/>
            <person name="Lapidus A."/>
            <person name="Glavina del Rio T."/>
            <person name="Tice H."/>
            <person name="Bruce D."/>
            <person name="Goodwin L."/>
            <person name="Pitluck S."/>
            <person name="Chertkov O."/>
            <person name="Brettin T."/>
            <person name="Detter J.C."/>
            <person name="Han C."/>
            <person name="Schmutz J."/>
            <person name="Larimer F."/>
            <person name="Land M."/>
            <person name="Hauser L."/>
            <person name="Kyrpides N."/>
            <person name="Ovchinnikova G."/>
            <person name="Noll K."/>
        </authorList>
    </citation>
    <scope>NUCLEOTIDE SEQUENCE [LARGE SCALE GENOMIC DNA]</scope>
    <source>
        <strain evidence="8">ATCC BAA-1733 / DSM 21960 / TBF 19.5.1</strain>
    </source>
</reference>
<dbReference type="GO" id="GO:0016887">
    <property type="term" value="F:ATP hydrolysis activity"/>
    <property type="evidence" value="ECO:0007669"/>
    <property type="project" value="InterPro"/>
</dbReference>
<dbReference type="InterPro" id="IPR012675">
    <property type="entry name" value="Beta-grasp_dom_sf"/>
</dbReference>
<evidence type="ECO:0000256" key="1">
    <source>
        <dbReference type="ARBA" id="ARBA00001946"/>
    </source>
</evidence>
<dbReference type="InterPro" id="IPR004396">
    <property type="entry name" value="ATPase_YchF/OLA1"/>
</dbReference>
<dbReference type="InterPro" id="IPR006073">
    <property type="entry name" value="GTP-bd"/>
</dbReference>
<evidence type="ECO:0000256" key="4">
    <source>
        <dbReference type="ARBA" id="ARBA00022840"/>
    </source>
</evidence>
<evidence type="ECO:0000256" key="5">
    <source>
        <dbReference type="SAM" id="Coils"/>
    </source>
</evidence>
<proteinExistence type="predicted"/>
<dbReference type="PANTHER" id="PTHR23305">
    <property type="entry name" value="OBG GTPASE FAMILY"/>
    <property type="match status" value="1"/>
</dbReference>
<dbReference type="GO" id="GO:0005524">
    <property type="term" value="F:ATP binding"/>
    <property type="evidence" value="ECO:0007669"/>
    <property type="project" value="UniProtKB-KW"/>
</dbReference>
<dbReference type="KEGG" id="kol:Kole_0229"/>
<dbReference type="SUPFAM" id="SSF52540">
    <property type="entry name" value="P-loop containing nucleoside triphosphate hydrolases"/>
    <property type="match status" value="1"/>
</dbReference>
<reference evidence="7 8" key="2">
    <citation type="journal article" date="2011" name="J. Bacteriol.">
        <title>Genome Sequence of Kosmotoga olearia Strain TBF 19.5.1, a Thermophilic Bacterium with a Wide Growth Temperature Range, Isolated from the Troll B Oil Platform in the North Sea.</title>
        <authorList>
            <person name="Swithers K.S."/>
            <person name="Dipippo J.L."/>
            <person name="Bruce D.C."/>
            <person name="Detter C."/>
            <person name="Tapia R."/>
            <person name="Han S."/>
            <person name="Goodwin L.A."/>
            <person name="Han J."/>
            <person name="Woyke T."/>
            <person name="Pitluck S."/>
            <person name="Pennacchio L."/>
            <person name="Nolan M."/>
            <person name="Mikhailova N."/>
            <person name="Land M.L."/>
            <person name="Nesbo C.L."/>
            <person name="Gogarten J.P."/>
            <person name="Noll K.M."/>
        </authorList>
    </citation>
    <scope>NUCLEOTIDE SEQUENCE [LARGE SCALE GENOMIC DNA]</scope>
    <source>
        <strain evidence="8">ATCC BAA-1733 / DSM 21960 / TBF 19.5.1</strain>
    </source>
</reference>
<dbReference type="Gene3D" id="3.10.20.30">
    <property type="match status" value="1"/>
</dbReference>
<dbReference type="PANTHER" id="PTHR23305:SF18">
    <property type="entry name" value="OBG-TYPE G DOMAIN-CONTAINING PROTEIN"/>
    <property type="match status" value="1"/>
</dbReference>
<organism evidence="7 8">
    <name type="scientific">Kosmotoga olearia (strain ATCC BAA-1733 / DSM 21960 / TBF 19.5.1)</name>
    <dbReference type="NCBI Taxonomy" id="521045"/>
    <lineage>
        <taxon>Bacteria</taxon>
        <taxon>Thermotogati</taxon>
        <taxon>Thermotogota</taxon>
        <taxon>Thermotogae</taxon>
        <taxon>Kosmotogales</taxon>
        <taxon>Kosmotogaceae</taxon>
        <taxon>Kosmotoga</taxon>
    </lineage>
</organism>
<dbReference type="GO" id="GO:0005737">
    <property type="term" value="C:cytoplasm"/>
    <property type="evidence" value="ECO:0007669"/>
    <property type="project" value="TreeGrafter"/>
</dbReference>
<dbReference type="PRINTS" id="PR00326">
    <property type="entry name" value="GTP1OBG"/>
</dbReference>
<dbReference type="PROSITE" id="PS51880">
    <property type="entry name" value="TGS"/>
    <property type="match status" value="1"/>
</dbReference>
<sequence length="359" mass="40345">MEIGIFGLPLSGKTTIFSLLTGVDTSGSHRTESHTGVAKIYDERVAKLSEIFKPKKTTYATLSFIDIPSFDPSANRKEKNRIFQFIQNADALLAVVRTFRDPTVPWPVGAETPKQQLDAIITELLLRDMEVVENKIERLNESLKKKKLTKEEEKELEVLGEIKNALEEEKFVSQLGLEADILKLLGSLSLFTAKPLIIVANTDDEQFTEGNYDGKEDIKATCEENGFAYMELSGKIEMEINELEDEEKEAFMEELGIKESGIQRLSRVVYEHIGLMSFLTVGEDEVRAWTIKKGSTAREAAGKIHTDLAKNFIRAEVIPYQTFIEIGDMHEAKNKGLVKLVGRDEIIHDGDIVHIRANA</sequence>
<keyword evidence="3" id="KW-0547">Nucleotide-binding</keyword>
<dbReference type="Gene3D" id="3.40.50.300">
    <property type="entry name" value="P-loop containing nucleotide triphosphate hydrolases"/>
    <property type="match status" value="1"/>
</dbReference>
<evidence type="ECO:0000313" key="8">
    <source>
        <dbReference type="Proteomes" id="UP000002382"/>
    </source>
</evidence>
<protein>
    <recommendedName>
        <fullName evidence="6">TGS domain-containing protein</fullName>
    </recommendedName>
</protein>
<dbReference type="InterPro" id="IPR013029">
    <property type="entry name" value="YchF_C"/>
</dbReference>
<dbReference type="Gene3D" id="1.10.150.300">
    <property type="entry name" value="TGS-like domain"/>
    <property type="match status" value="1"/>
</dbReference>
<comment type="cofactor">
    <cofactor evidence="1">
        <name>Mg(2+)</name>
        <dbReference type="ChEBI" id="CHEBI:18420"/>
    </cofactor>
</comment>
<evidence type="ECO:0000259" key="6">
    <source>
        <dbReference type="PROSITE" id="PS51880"/>
    </source>
</evidence>
<feature type="coiled-coil region" evidence="5">
    <location>
        <begin position="122"/>
        <end position="169"/>
    </location>
</feature>
<dbReference type="FunFam" id="3.10.20.30:FF:000001">
    <property type="entry name" value="Ribosome-binding ATPase YchF"/>
    <property type="match status" value="1"/>
</dbReference>
<dbReference type="Proteomes" id="UP000002382">
    <property type="component" value="Chromosome"/>
</dbReference>
<dbReference type="EMBL" id="CP001634">
    <property type="protein sequence ID" value="ACR78954.1"/>
    <property type="molecule type" value="Genomic_DNA"/>
</dbReference>
<dbReference type="InterPro" id="IPR027417">
    <property type="entry name" value="P-loop_NTPase"/>
</dbReference>
<dbReference type="Pfam" id="PF06071">
    <property type="entry name" value="YchF-GTPase_C"/>
    <property type="match status" value="1"/>
</dbReference>
<keyword evidence="5" id="KW-0175">Coiled coil</keyword>
<dbReference type="GO" id="GO:0005525">
    <property type="term" value="F:GTP binding"/>
    <property type="evidence" value="ECO:0007669"/>
    <property type="project" value="InterPro"/>
</dbReference>
<evidence type="ECO:0000256" key="3">
    <source>
        <dbReference type="ARBA" id="ARBA00022741"/>
    </source>
</evidence>
<evidence type="ECO:0000313" key="7">
    <source>
        <dbReference type="EMBL" id="ACR78954.1"/>
    </source>
</evidence>
<dbReference type="CDD" id="cd00882">
    <property type="entry name" value="Ras_like_GTPase"/>
    <property type="match status" value="1"/>
</dbReference>
<dbReference type="Pfam" id="PF01926">
    <property type="entry name" value="MMR_HSR1"/>
    <property type="match status" value="1"/>
</dbReference>
<dbReference type="HOGENOM" id="CLU_018395_0_1_0"/>
<dbReference type="eggNOG" id="COG0012">
    <property type="taxonomic scope" value="Bacteria"/>
</dbReference>
<keyword evidence="2" id="KW-0479">Metal-binding</keyword>
<evidence type="ECO:0000256" key="2">
    <source>
        <dbReference type="ARBA" id="ARBA00022723"/>
    </source>
</evidence>
<dbReference type="GO" id="GO:0046872">
    <property type="term" value="F:metal ion binding"/>
    <property type="evidence" value="ECO:0007669"/>
    <property type="project" value="UniProtKB-KW"/>
</dbReference>
<dbReference type="PIRSF" id="PIRSF006641">
    <property type="entry name" value="CHP00092"/>
    <property type="match status" value="1"/>
</dbReference>
<dbReference type="InterPro" id="IPR023192">
    <property type="entry name" value="TGS-like_dom_sf"/>
</dbReference>
<dbReference type="AlphaFoldDB" id="C5CIW5"/>